<dbReference type="EMBL" id="BONH01000021">
    <property type="protein sequence ID" value="GIF99533.1"/>
    <property type="molecule type" value="Genomic_DNA"/>
</dbReference>
<evidence type="ECO:0000256" key="1">
    <source>
        <dbReference type="ARBA" id="ARBA00022574"/>
    </source>
</evidence>
<evidence type="ECO:0008006" key="5">
    <source>
        <dbReference type="Google" id="ProtNLM"/>
    </source>
</evidence>
<keyword evidence="1" id="KW-0853">WD repeat</keyword>
<organism evidence="3 4">
    <name type="scientific">Catellatospora citrea</name>
    <dbReference type="NCBI Taxonomy" id="53366"/>
    <lineage>
        <taxon>Bacteria</taxon>
        <taxon>Bacillati</taxon>
        <taxon>Actinomycetota</taxon>
        <taxon>Actinomycetes</taxon>
        <taxon>Micromonosporales</taxon>
        <taxon>Micromonosporaceae</taxon>
        <taxon>Catellatospora</taxon>
    </lineage>
</organism>
<dbReference type="InterPro" id="IPR011047">
    <property type="entry name" value="Quinoprotein_ADH-like_sf"/>
</dbReference>
<dbReference type="InterPro" id="IPR015943">
    <property type="entry name" value="WD40/YVTN_repeat-like_dom_sf"/>
</dbReference>
<dbReference type="PANTHER" id="PTHR19848:SF0">
    <property type="entry name" value="NOTCHLESS PROTEIN HOMOLOG 1"/>
    <property type="match status" value="1"/>
</dbReference>
<name>A0A8J3KII7_9ACTN</name>
<comment type="caution">
    <text evidence="3">The sequence shown here is derived from an EMBL/GenBank/DDBJ whole genome shotgun (WGS) entry which is preliminary data.</text>
</comment>
<protein>
    <recommendedName>
        <fullName evidence="5">WD40 repeat protein</fullName>
    </recommendedName>
</protein>
<evidence type="ECO:0000256" key="2">
    <source>
        <dbReference type="ARBA" id="ARBA00022737"/>
    </source>
</evidence>
<accession>A0A8J3KII7</accession>
<dbReference type="RefSeq" id="WP_120322149.1">
    <property type="nucleotide sequence ID" value="NZ_BONH01000021.1"/>
</dbReference>
<evidence type="ECO:0000313" key="4">
    <source>
        <dbReference type="Proteomes" id="UP000659904"/>
    </source>
</evidence>
<dbReference type="GO" id="GO:0000027">
    <property type="term" value="P:ribosomal large subunit assembly"/>
    <property type="evidence" value="ECO:0007669"/>
    <property type="project" value="TreeGrafter"/>
</dbReference>
<dbReference type="Proteomes" id="UP000659904">
    <property type="component" value="Unassembled WGS sequence"/>
</dbReference>
<dbReference type="PANTHER" id="PTHR19848">
    <property type="entry name" value="WD40 REPEAT PROTEIN"/>
    <property type="match status" value="1"/>
</dbReference>
<evidence type="ECO:0000313" key="3">
    <source>
        <dbReference type="EMBL" id="GIF99533.1"/>
    </source>
</evidence>
<dbReference type="SUPFAM" id="SSF50998">
    <property type="entry name" value="Quinoprotein alcohol dehydrogenase-like"/>
    <property type="match status" value="1"/>
</dbReference>
<keyword evidence="4" id="KW-1185">Reference proteome</keyword>
<sequence length="342" mass="36853">MTGHELGEPFAVPEDRSNVSGVRLFGARVAGRPVLVRVTNDPGREVHLVDALDGTPVGGFTVVPRRWLGVSKAARYATFLASHVCPAADGPRLVSVNDDGVVRQWDLASRTLATRTRRLPSSNLGWINALISYTEAGRTVLLFGGQNGLVRRQDAATGREVGAPLHHDTAVDALAVYTVAGTRHIAAGDAGGRLHRWDATTGRPVGRPIPAHLGPIRWIVAHLVDGRPQLVTGSIDQTVCRWDALTGDELGETRYFGEVPMAAVLTGEGPDRLLVVGCDDKLHRYRAATGEPVGDPIDCGADDYVVDLCELDVADRRALFVHGDPAIRRFDARTFLPWPVGR</sequence>
<reference evidence="3 4" key="1">
    <citation type="submission" date="2021-01" db="EMBL/GenBank/DDBJ databases">
        <title>Whole genome shotgun sequence of Catellatospora citrea NBRC 14495.</title>
        <authorList>
            <person name="Komaki H."/>
            <person name="Tamura T."/>
        </authorList>
    </citation>
    <scope>NUCLEOTIDE SEQUENCE [LARGE SCALE GENOMIC DNA]</scope>
    <source>
        <strain evidence="3 4">NBRC 14495</strain>
    </source>
</reference>
<gene>
    <name evidence="3" type="ORF">Cci01nite_46270</name>
</gene>
<keyword evidence="2" id="KW-0677">Repeat</keyword>
<proteinExistence type="predicted"/>
<dbReference type="AlphaFoldDB" id="A0A8J3KII7"/>
<dbReference type="Gene3D" id="2.130.10.10">
    <property type="entry name" value="YVTN repeat-like/Quinoprotein amine dehydrogenase"/>
    <property type="match status" value="1"/>
</dbReference>